<keyword evidence="2" id="KW-0677">Repeat</keyword>
<dbReference type="InterPro" id="IPR002885">
    <property type="entry name" value="PPR_rpt"/>
</dbReference>
<name>A0A0A9FR15_ARUDO</name>
<reference evidence="5" key="1">
    <citation type="submission" date="2014-09" db="EMBL/GenBank/DDBJ databases">
        <authorList>
            <person name="Magalhaes I.L.F."/>
            <person name="Oliveira U."/>
            <person name="Santos F.R."/>
            <person name="Vidigal T.H.D.A."/>
            <person name="Brescovit A.D."/>
            <person name="Santos A.J."/>
        </authorList>
    </citation>
    <scope>NUCLEOTIDE SEQUENCE</scope>
    <source>
        <tissue evidence="5">Shoot tissue taken approximately 20 cm above the soil surface</tissue>
    </source>
</reference>
<feature type="repeat" description="PPR" evidence="4">
    <location>
        <begin position="33"/>
        <end position="67"/>
    </location>
</feature>
<sequence length="117" mass="12842">MYNAKIALYGKAGRLKDALDMFVDMPAHGIMPDTYTFNTLINVFGLSCNMAQAEALFCNMIVRGINADTKTYNVMMTVCASIGDLEGVLKYYRRIGKALLDADAVSYRIVLQPAGAM</sequence>
<dbReference type="PANTHER" id="PTHR47447:SF17">
    <property type="entry name" value="OS12G0638900 PROTEIN"/>
    <property type="match status" value="1"/>
</dbReference>
<dbReference type="Pfam" id="PF01535">
    <property type="entry name" value="PPR"/>
    <property type="match status" value="1"/>
</dbReference>
<dbReference type="PANTHER" id="PTHR47447">
    <property type="entry name" value="OS03G0856100 PROTEIN"/>
    <property type="match status" value="1"/>
</dbReference>
<evidence type="ECO:0000256" key="4">
    <source>
        <dbReference type="PROSITE-ProRule" id="PRU00708"/>
    </source>
</evidence>
<dbReference type="Pfam" id="PF13041">
    <property type="entry name" value="PPR_2"/>
    <property type="match status" value="1"/>
</dbReference>
<evidence type="ECO:0000256" key="2">
    <source>
        <dbReference type="ARBA" id="ARBA00022737"/>
    </source>
</evidence>
<accession>A0A0A9FR15</accession>
<feature type="repeat" description="PPR" evidence="4">
    <location>
        <begin position="1"/>
        <end position="32"/>
    </location>
</feature>
<evidence type="ECO:0000313" key="5">
    <source>
        <dbReference type="EMBL" id="JAE13664.1"/>
    </source>
</evidence>
<dbReference type="InterPro" id="IPR011990">
    <property type="entry name" value="TPR-like_helical_dom_sf"/>
</dbReference>
<reference evidence="5" key="2">
    <citation type="journal article" date="2015" name="Data Brief">
        <title>Shoot transcriptome of the giant reed, Arundo donax.</title>
        <authorList>
            <person name="Barrero R.A."/>
            <person name="Guerrero F.D."/>
            <person name="Moolhuijzen P."/>
            <person name="Goolsby J.A."/>
            <person name="Tidwell J."/>
            <person name="Bellgard S.E."/>
            <person name="Bellgard M.I."/>
        </authorList>
    </citation>
    <scope>NUCLEOTIDE SEQUENCE</scope>
    <source>
        <tissue evidence="5">Shoot tissue taken approximately 20 cm above the soil surface</tissue>
    </source>
</reference>
<keyword evidence="3" id="KW-0809">Transit peptide</keyword>
<organism evidence="5">
    <name type="scientific">Arundo donax</name>
    <name type="common">Giant reed</name>
    <name type="synonym">Donax arundinaceus</name>
    <dbReference type="NCBI Taxonomy" id="35708"/>
    <lineage>
        <taxon>Eukaryota</taxon>
        <taxon>Viridiplantae</taxon>
        <taxon>Streptophyta</taxon>
        <taxon>Embryophyta</taxon>
        <taxon>Tracheophyta</taxon>
        <taxon>Spermatophyta</taxon>
        <taxon>Magnoliopsida</taxon>
        <taxon>Liliopsida</taxon>
        <taxon>Poales</taxon>
        <taxon>Poaceae</taxon>
        <taxon>PACMAD clade</taxon>
        <taxon>Arundinoideae</taxon>
        <taxon>Arundineae</taxon>
        <taxon>Arundo</taxon>
    </lineage>
</organism>
<evidence type="ECO:0008006" key="6">
    <source>
        <dbReference type="Google" id="ProtNLM"/>
    </source>
</evidence>
<comment type="similarity">
    <text evidence="1">Belongs to the PPR family. P subfamily.</text>
</comment>
<dbReference type="NCBIfam" id="TIGR00756">
    <property type="entry name" value="PPR"/>
    <property type="match status" value="3"/>
</dbReference>
<evidence type="ECO:0000256" key="3">
    <source>
        <dbReference type="ARBA" id="ARBA00022946"/>
    </source>
</evidence>
<proteinExistence type="inferred from homology"/>
<dbReference type="AlphaFoldDB" id="A0A0A9FR15"/>
<protein>
    <recommendedName>
        <fullName evidence="6">Pentatricopeptide repeat-containing protein</fullName>
    </recommendedName>
</protein>
<dbReference type="Gene3D" id="1.25.40.10">
    <property type="entry name" value="Tetratricopeptide repeat domain"/>
    <property type="match status" value="1"/>
</dbReference>
<evidence type="ECO:0000256" key="1">
    <source>
        <dbReference type="ARBA" id="ARBA00007626"/>
    </source>
</evidence>
<dbReference type="PROSITE" id="PS51375">
    <property type="entry name" value="PPR"/>
    <property type="match status" value="2"/>
</dbReference>
<dbReference type="EMBL" id="GBRH01184232">
    <property type="protein sequence ID" value="JAE13664.1"/>
    <property type="molecule type" value="Transcribed_RNA"/>
</dbReference>